<evidence type="ECO:0000256" key="4">
    <source>
        <dbReference type="ARBA" id="ARBA00022737"/>
    </source>
</evidence>
<evidence type="ECO:0000256" key="1">
    <source>
        <dbReference type="ARBA" id="ARBA00006596"/>
    </source>
</evidence>
<evidence type="ECO:0000256" key="7">
    <source>
        <dbReference type="SAM" id="MobiDB-lite"/>
    </source>
</evidence>
<feature type="region of interest" description="Disordered" evidence="7">
    <location>
        <begin position="1"/>
        <end position="22"/>
    </location>
</feature>
<dbReference type="InterPro" id="IPR004108">
    <property type="entry name" value="Fe_hydrogenase_lsu_C"/>
</dbReference>
<keyword evidence="5" id="KW-0408">Iron</keyword>
<evidence type="ECO:0000313" key="10">
    <source>
        <dbReference type="Proteomes" id="UP000179807"/>
    </source>
</evidence>
<dbReference type="InterPro" id="IPR009016">
    <property type="entry name" value="Fe_hydrogenase"/>
</dbReference>
<gene>
    <name evidence="9" type="ORF">TRFO_05248</name>
</gene>
<comment type="caution">
    <text evidence="9">The sequence shown here is derived from an EMBL/GenBank/DDBJ whole genome shotgun (WGS) entry which is preliminary data.</text>
</comment>
<dbReference type="Pfam" id="PF13187">
    <property type="entry name" value="Fer4_9"/>
    <property type="match status" value="1"/>
</dbReference>
<evidence type="ECO:0000256" key="2">
    <source>
        <dbReference type="ARBA" id="ARBA00022485"/>
    </source>
</evidence>
<sequence length="472" mass="51595">MCYDQDVSTQTHHSPIPESVDVSTNSIRIDPSKCVDCKRCVRACKNIAGQKVLKVGPLGDHPAAIQTTNGKPLQETNCIKCGQCTLYCPVGAITENSQVREVMSSIKNHQRKAYVCQINPSVHIALADAFGVSPSVLTPGKVASALRIIGFDKVYDTRFGGDILIMEEAAQLVERLKDKKSNSPFLASACPAFINYIEQSRSPFIPNLSTARSAPAILASLIREVLPQQLNLHPEDIYSVYVTTCLAKKDEIERPTHSSPSGVKDTDVSLSIRELIELFRQSNINVHELEESKFDFLLGGTQGGEQASGAAAILDTAGGLMEAVLRTANWMLTGKSPKNLEMKALRGDKAQKVTEVQMGDIKFQVAAVQGMANAMKLFDKIKKDKKLKEIKYIEVMACQGGCVCGGGSVMPADKDAMNERVKAVYEDDKACKVRCAHESSAVTDLYQNFLEKPNSHKAHDLLHTHFAQRPGF</sequence>
<dbReference type="GO" id="GO:0046872">
    <property type="term" value="F:metal ion binding"/>
    <property type="evidence" value="ECO:0007669"/>
    <property type="project" value="UniProtKB-KW"/>
</dbReference>
<reference evidence="9" key="1">
    <citation type="submission" date="2016-10" db="EMBL/GenBank/DDBJ databases">
        <authorList>
            <person name="Benchimol M."/>
            <person name="Almeida L.G."/>
            <person name="Vasconcelos A.T."/>
            <person name="Perreira-Neves A."/>
            <person name="Rosa I.A."/>
            <person name="Tasca T."/>
            <person name="Bogo M.R."/>
            <person name="de Souza W."/>
        </authorList>
    </citation>
    <scope>NUCLEOTIDE SEQUENCE [LARGE SCALE GENOMIC DNA]</scope>
    <source>
        <strain evidence="9">K</strain>
    </source>
</reference>
<dbReference type="RefSeq" id="XP_068360727.1">
    <property type="nucleotide sequence ID" value="XM_068492382.1"/>
</dbReference>
<dbReference type="Pfam" id="PF02256">
    <property type="entry name" value="Fe_hyd_SSU"/>
    <property type="match status" value="1"/>
</dbReference>
<dbReference type="Gene3D" id="4.10.260.20">
    <property type="entry name" value="Iron hydrogenase, small subunit"/>
    <property type="match status" value="1"/>
</dbReference>
<keyword evidence="10" id="KW-1185">Reference proteome</keyword>
<dbReference type="Gene3D" id="3.40.950.10">
    <property type="entry name" value="Fe-only Hydrogenase (Larger Subunit), Chain L, domain 3"/>
    <property type="match status" value="1"/>
</dbReference>
<keyword evidence="3" id="KW-0479">Metal-binding</keyword>
<dbReference type="InterPro" id="IPR050340">
    <property type="entry name" value="Cytosolic_Fe-S_CAF"/>
</dbReference>
<dbReference type="PROSITE" id="PS51379">
    <property type="entry name" value="4FE4S_FER_2"/>
    <property type="match status" value="2"/>
</dbReference>
<evidence type="ECO:0000259" key="8">
    <source>
        <dbReference type="PROSITE" id="PS51379"/>
    </source>
</evidence>
<accession>A0A1J4K861</accession>
<dbReference type="VEuPathDB" id="TrichDB:TRFO_05248"/>
<dbReference type="AlphaFoldDB" id="A0A1J4K861"/>
<feature type="domain" description="4Fe-4S ferredoxin-type" evidence="8">
    <location>
        <begin position="70"/>
        <end position="98"/>
    </location>
</feature>
<evidence type="ECO:0000256" key="5">
    <source>
        <dbReference type="ARBA" id="ARBA00023004"/>
    </source>
</evidence>
<dbReference type="Pfam" id="PF02906">
    <property type="entry name" value="Fe_hyd_lg_C"/>
    <property type="match status" value="1"/>
</dbReference>
<dbReference type="InterPro" id="IPR017896">
    <property type="entry name" value="4Fe4S_Fe-S-bd"/>
</dbReference>
<dbReference type="EMBL" id="MLAK01000693">
    <property type="protein sequence ID" value="OHT07591.1"/>
    <property type="molecule type" value="Genomic_DNA"/>
</dbReference>
<evidence type="ECO:0000256" key="6">
    <source>
        <dbReference type="ARBA" id="ARBA00023014"/>
    </source>
</evidence>
<dbReference type="PANTHER" id="PTHR11615">
    <property type="entry name" value="NITRATE, FORMATE, IRON DEHYDROGENASE"/>
    <property type="match status" value="1"/>
</dbReference>
<dbReference type="Gene3D" id="3.30.70.20">
    <property type="match status" value="1"/>
</dbReference>
<dbReference type="InterPro" id="IPR036991">
    <property type="entry name" value="Fe_hydrogenase_ssu_sf"/>
</dbReference>
<dbReference type="SUPFAM" id="SSF53920">
    <property type="entry name" value="Fe-only hydrogenase"/>
    <property type="match status" value="1"/>
</dbReference>
<dbReference type="FunFam" id="3.30.70.20:FF:000035">
    <property type="entry name" value="Iron hydrogenase 1"/>
    <property type="match status" value="1"/>
</dbReference>
<dbReference type="SMART" id="SM00902">
    <property type="entry name" value="Fe_hyd_SSU"/>
    <property type="match status" value="1"/>
</dbReference>
<organism evidence="9 10">
    <name type="scientific">Tritrichomonas foetus</name>
    <dbReference type="NCBI Taxonomy" id="1144522"/>
    <lineage>
        <taxon>Eukaryota</taxon>
        <taxon>Metamonada</taxon>
        <taxon>Parabasalia</taxon>
        <taxon>Tritrichomonadida</taxon>
        <taxon>Tritrichomonadidae</taxon>
        <taxon>Tritrichomonas</taxon>
    </lineage>
</organism>
<keyword evidence="4" id="KW-0677">Repeat</keyword>
<keyword evidence="6" id="KW-0411">Iron-sulfur</keyword>
<feature type="domain" description="4Fe-4S ferredoxin-type" evidence="8">
    <location>
        <begin position="25"/>
        <end position="54"/>
    </location>
</feature>
<evidence type="ECO:0000256" key="3">
    <source>
        <dbReference type="ARBA" id="ARBA00022723"/>
    </source>
</evidence>
<keyword evidence="2" id="KW-0004">4Fe-4S</keyword>
<dbReference type="Proteomes" id="UP000179807">
    <property type="component" value="Unassembled WGS sequence"/>
</dbReference>
<dbReference type="GeneID" id="94827086"/>
<dbReference type="Gene3D" id="3.40.50.1780">
    <property type="match status" value="1"/>
</dbReference>
<dbReference type="SUPFAM" id="SSF54862">
    <property type="entry name" value="4Fe-4S ferredoxins"/>
    <property type="match status" value="1"/>
</dbReference>
<dbReference type="InterPro" id="IPR003149">
    <property type="entry name" value="Fe_hydrogenase_ssu"/>
</dbReference>
<protein>
    <submittedName>
        <fullName evidence="9">Iron hydrogenase 1</fullName>
    </submittedName>
</protein>
<dbReference type="GO" id="GO:0051539">
    <property type="term" value="F:4 iron, 4 sulfur cluster binding"/>
    <property type="evidence" value="ECO:0007669"/>
    <property type="project" value="UniProtKB-KW"/>
</dbReference>
<evidence type="ECO:0000313" key="9">
    <source>
        <dbReference type="EMBL" id="OHT07591.1"/>
    </source>
</evidence>
<name>A0A1J4K861_9EUKA</name>
<feature type="compositionally biased region" description="Polar residues" evidence="7">
    <location>
        <begin position="1"/>
        <end position="13"/>
    </location>
</feature>
<dbReference type="OrthoDB" id="10253113at2759"/>
<dbReference type="PROSITE" id="PS00198">
    <property type="entry name" value="4FE4S_FER_1"/>
    <property type="match status" value="1"/>
</dbReference>
<proteinExistence type="inferred from homology"/>
<comment type="similarity">
    <text evidence="1">Belongs to the NARF family.</text>
</comment>
<dbReference type="InterPro" id="IPR017900">
    <property type="entry name" value="4Fe4S_Fe_S_CS"/>
</dbReference>